<evidence type="ECO:0000313" key="2">
    <source>
        <dbReference type="Proteomes" id="UP000008311"/>
    </source>
</evidence>
<accession>B9TMM4</accession>
<protein>
    <submittedName>
        <fullName evidence="1">Uncharacterized protein</fullName>
    </submittedName>
</protein>
<evidence type="ECO:0000313" key="1">
    <source>
        <dbReference type="EMBL" id="EEF22891.1"/>
    </source>
</evidence>
<sequence length="89" mass="9453">MAGLRLRTRIGDIPKAAVVPVLEILPIGTIQNGIKADASDRNASVAGVGDFCGYFGNPFTASTADMTGLRNQQRAPVALVNLMQQRAKR</sequence>
<keyword evidence="2" id="KW-1185">Reference proteome</keyword>
<dbReference type="AlphaFoldDB" id="B9TMM4"/>
<dbReference type="EMBL" id="EQ989523">
    <property type="protein sequence ID" value="EEF22891.1"/>
    <property type="molecule type" value="Genomic_DNA"/>
</dbReference>
<organism evidence="1 2">
    <name type="scientific">Ricinus communis</name>
    <name type="common">Castor bean</name>
    <dbReference type="NCBI Taxonomy" id="3988"/>
    <lineage>
        <taxon>Eukaryota</taxon>
        <taxon>Viridiplantae</taxon>
        <taxon>Streptophyta</taxon>
        <taxon>Embryophyta</taxon>
        <taxon>Tracheophyta</taxon>
        <taxon>Spermatophyta</taxon>
        <taxon>Magnoliopsida</taxon>
        <taxon>eudicotyledons</taxon>
        <taxon>Gunneridae</taxon>
        <taxon>Pentapetalae</taxon>
        <taxon>rosids</taxon>
        <taxon>fabids</taxon>
        <taxon>Malpighiales</taxon>
        <taxon>Euphorbiaceae</taxon>
        <taxon>Acalyphoideae</taxon>
        <taxon>Acalypheae</taxon>
        <taxon>Ricinus</taxon>
    </lineage>
</organism>
<gene>
    <name evidence="1" type="ORF">RCOM_2006810</name>
</gene>
<dbReference type="InParanoid" id="B9TMM4"/>
<proteinExistence type="predicted"/>
<reference evidence="2" key="1">
    <citation type="journal article" date="2010" name="Nat. Biotechnol.">
        <title>Draft genome sequence of the oilseed species Ricinus communis.</title>
        <authorList>
            <person name="Chan A.P."/>
            <person name="Crabtree J."/>
            <person name="Zhao Q."/>
            <person name="Lorenzi H."/>
            <person name="Orvis J."/>
            <person name="Puiu D."/>
            <person name="Melake-Berhan A."/>
            <person name="Jones K.M."/>
            <person name="Redman J."/>
            <person name="Chen G."/>
            <person name="Cahoon E.B."/>
            <person name="Gedil M."/>
            <person name="Stanke M."/>
            <person name="Haas B.J."/>
            <person name="Wortman J.R."/>
            <person name="Fraser-Liggett C.M."/>
            <person name="Ravel J."/>
            <person name="Rabinowicz P.D."/>
        </authorList>
    </citation>
    <scope>NUCLEOTIDE SEQUENCE [LARGE SCALE GENOMIC DNA]</scope>
    <source>
        <strain evidence="2">cv. Hale</strain>
    </source>
</reference>
<dbReference type="Proteomes" id="UP000008311">
    <property type="component" value="Unassembled WGS sequence"/>
</dbReference>
<name>B9TMM4_RICCO</name>